<name>A0AA41YZ26_9HYPH</name>
<dbReference type="AlphaFoldDB" id="A0AA41YZ26"/>
<protein>
    <submittedName>
        <fullName evidence="1">Uncharacterized protein</fullName>
    </submittedName>
</protein>
<reference evidence="1" key="1">
    <citation type="submission" date="2022-05" db="EMBL/GenBank/DDBJ databases">
        <authorList>
            <person name="Pankratov T."/>
        </authorList>
    </citation>
    <scope>NUCLEOTIDE SEQUENCE</scope>
    <source>
        <strain evidence="1">BP6-180914</strain>
    </source>
</reference>
<accession>A0AA41YZ26</accession>
<keyword evidence="2" id="KW-1185">Reference proteome</keyword>
<gene>
    <name evidence="1" type="ORF">M8523_24820</name>
</gene>
<organism evidence="1 2">
    <name type="scientific">Lichenifustis flavocetrariae</name>
    <dbReference type="NCBI Taxonomy" id="2949735"/>
    <lineage>
        <taxon>Bacteria</taxon>
        <taxon>Pseudomonadati</taxon>
        <taxon>Pseudomonadota</taxon>
        <taxon>Alphaproteobacteria</taxon>
        <taxon>Hyphomicrobiales</taxon>
        <taxon>Lichenihabitantaceae</taxon>
        <taxon>Lichenifustis</taxon>
    </lineage>
</organism>
<evidence type="ECO:0000313" key="2">
    <source>
        <dbReference type="Proteomes" id="UP001165667"/>
    </source>
</evidence>
<comment type="caution">
    <text evidence="1">The sequence shown here is derived from an EMBL/GenBank/DDBJ whole genome shotgun (WGS) entry which is preliminary data.</text>
</comment>
<proteinExistence type="predicted"/>
<evidence type="ECO:0000313" key="1">
    <source>
        <dbReference type="EMBL" id="MCW6511226.1"/>
    </source>
</evidence>
<dbReference type="EMBL" id="JAMOIM010000023">
    <property type="protein sequence ID" value="MCW6511226.1"/>
    <property type="molecule type" value="Genomic_DNA"/>
</dbReference>
<sequence>MAAIGSVLLAPAASAEPLTCELFRERLNGGLLIVGDPAPEVPVFVQKAGGGGGGKRYSWSTTDLSGTMTCDAAGLFREFYVTLEFNSRDRFAEQLKRLVAMNGAALCSLAADVPAACVDTGKALLQQALQQTGEAYKRKLDHPSSIATLKPVPNVTAEMTAALSLITFSLAVDDGATLDQVRKPFSTPAKATQ</sequence>
<dbReference type="RefSeq" id="WP_282587604.1">
    <property type="nucleotide sequence ID" value="NZ_JAMOIM010000023.1"/>
</dbReference>
<dbReference type="Proteomes" id="UP001165667">
    <property type="component" value="Unassembled WGS sequence"/>
</dbReference>